<gene>
    <name evidence="2" type="ORF">ERUC_LOCUS904</name>
</gene>
<dbReference type="Proteomes" id="UP001642260">
    <property type="component" value="Unassembled WGS sequence"/>
</dbReference>
<evidence type="ECO:0000256" key="1">
    <source>
        <dbReference type="SAM" id="MobiDB-lite"/>
    </source>
</evidence>
<feature type="region of interest" description="Disordered" evidence="1">
    <location>
        <begin position="1"/>
        <end position="34"/>
    </location>
</feature>
<sequence length="162" mass="18310">MAATGRRSNGSSSILYPLSSPHHHHRHQRSASPCNNINLRLKTFSLGNNNPNPKRKCSCSPTTHPGSFRCGFHRRLENDKIKTLAKRGNTTKSGGGGGGGLYLRKLALANSLKRFGSVEAERFRRHLTESIVKPSRLFVRRRFECRPRVSRFHVMHNKDPKD</sequence>
<accession>A0ABC8INU2</accession>
<evidence type="ECO:0000313" key="3">
    <source>
        <dbReference type="Proteomes" id="UP001642260"/>
    </source>
</evidence>
<reference evidence="2 3" key="1">
    <citation type="submission" date="2022-03" db="EMBL/GenBank/DDBJ databases">
        <authorList>
            <person name="Macdonald S."/>
            <person name="Ahmed S."/>
            <person name="Newling K."/>
        </authorList>
    </citation>
    <scope>NUCLEOTIDE SEQUENCE [LARGE SCALE GENOMIC DNA]</scope>
</reference>
<dbReference type="PANTHER" id="PTHR33132">
    <property type="entry name" value="OSJNBB0118P14.9 PROTEIN"/>
    <property type="match status" value="1"/>
</dbReference>
<feature type="compositionally biased region" description="Low complexity" evidence="1">
    <location>
        <begin position="8"/>
        <end position="20"/>
    </location>
</feature>
<proteinExistence type="predicted"/>
<dbReference type="EMBL" id="CAKOAT010031114">
    <property type="protein sequence ID" value="CAH8285641.1"/>
    <property type="molecule type" value="Genomic_DNA"/>
</dbReference>
<evidence type="ECO:0008006" key="4">
    <source>
        <dbReference type="Google" id="ProtNLM"/>
    </source>
</evidence>
<name>A0ABC8INU2_ERUVS</name>
<dbReference type="AlphaFoldDB" id="A0ABC8INU2"/>
<dbReference type="PANTHER" id="PTHR33132:SF121">
    <property type="entry name" value="GENOME ASSEMBLY, CHROMOSOME: A02"/>
    <property type="match status" value="1"/>
</dbReference>
<evidence type="ECO:0000313" key="2">
    <source>
        <dbReference type="EMBL" id="CAH8285641.1"/>
    </source>
</evidence>
<organism evidence="2 3">
    <name type="scientific">Eruca vesicaria subsp. sativa</name>
    <name type="common">Garden rocket</name>
    <name type="synonym">Eruca sativa</name>
    <dbReference type="NCBI Taxonomy" id="29727"/>
    <lineage>
        <taxon>Eukaryota</taxon>
        <taxon>Viridiplantae</taxon>
        <taxon>Streptophyta</taxon>
        <taxon>Embryophyta</taxon>
        <taxon>Tracheophyta</taxon>
        <taxon>Spermatophyta</taxon>
        <taxon>Magnoliopsida</taxon>
        <taxon>eudicotyledons</taxon>
        <taxon>Gunneridae</taxon>
        <taxon>Pentapetalae</taxon>
        <taxon>rosids</taxon>
        <taxon>malvids</taxon>
        <taxon>Brassicales</taxon>
        <taxon>Brassicaceae</taxon>
        <taxon>Brassiceae</taxon>
        <taxon>Eruca</taxon>
    </lineage>
</organism>
<protein>
    <recommendedName>
        <fullName evidence="4">Serine-rich protein</fullName>
    </recommendedName>
</protein>
<keyword evidence="3" id="KW-1185">Reference proteome</keyword>
<comment type="caution">
    <text evidence="2">The sequence shown here is derived from an EMBL/GenBank/DDBJ whole genome shotgun (WGS) entry which is preliminary data.</text>
</comment>